<evidence type="ECO:0000313" key="7">
    <source>
        <dbReference type="Proteomes" id="UP000580250"/>
    </source>
</evidence>
<evidence type="ECO:0000259" key="5">
    <source>
        <dbReference type="Pfam" id="PF08801"/>
    </source>
</evidence>
<dbReference type="GO" id="GO:0031080">
    <property type="term" value="C:nuclear pore outer ring"/>
    <property type="evidence" value="ECO:0007669"/>
    <property type="project" value="TreeGrafter"/>
</dbReference>
<proteinExistence type="inferred from homology"/>
<comment type="similarity">
    <text evidence="2">Belongs to the nucleoporin Nup133 family.</text>
</comment>
<dbReference type="GO" id="GO:0017056">
    <property type="term" value="F:structural constituent of nuclear pore"/>
    <property type="evidence" value="ECO:0007669"/>
    <property type="project" value="InterPro"/>
</dbReference>
<dbReference type="Pfam" id="PF08801">
    <property type="entry name" value="Nucleoporin_N"/>
    <property type="match status" value="1"/>
</dbReference>
<dbReference type="GO" id="GO:0006606">
    <property type="term" value="P:protein import into nucleus"/>
    <property type="evidence" value="ECO:0007669"/>
    <property type="project" value="TreeGrafter"/>
</dbReference>
<dbReference type="Gene3D" id="2.130.10.10">
    <property type="entry name" value="YVTN repeat-like/Quinoprotein amine dehydrogenase"/>
    <property type="match status" value="1"/>
</dbReference>
<dbReference type="InterPro" id="IPR014908">
    <property type="entry name" value="Nucleoporin_Nup133/Nup155_N"/>
</dbReference>
<reference evidence="6 7" key="1">
    <citation type="submission" date="2020-08" db="EMBL/GenBank/DDBJ databases">
        <authorList>
            <person name="Koutsovoulos G."/>
            <person name="Danchin GJ E."/>
        </authorList>
    </citation>
    <scope>NUCLEOTIDE SEQUENCE [LARGE SCALE GENOMIC DNA]</scope>
</reference>
<name>A0A6V7X3G1_MELEN</name>
<comment type="caution">
    <text evidence="6">The sequence shown here is derived from an EMBL/GenBank/DDBJ whole genome shotgun (WGS) entry which is preliminary data.</text>
</comment>
<evidence type="ECO:0000256" key="3">
    <source>
        <dbReference type="ARBA" id="ARBA00022448"/>
    </source>
</evidence>
<organism evidence="6 7">
    <name type="scientific">Meloidogyne enterolobii</name>
    <name type="common">Root-knot nematode worm</name>
    <name type="synonym">Meloidogyne mayaguensis</name>
    <dbReference type="NCBI Taxonomy" id="390850"/>
    <lineage>
        <taxon>Eukaryota</taxon>
        <taxon>Metazoa</taxon>
        <taxon>Ecdysozoa</taxon>
        <taxon>Nematoda</taxon>
        <taxon>Chromadorea</taxon>
        <taxon>Rhabditida</taxon>
        <taxon>Tylenchina</taxon>
        <taxon>Tylenchomorpha</taxon>
        <taxon>Tylenchoidea</taxon>
        <taxon>Meloidogynidae</taxon>
        <taxon>Meloidogyninae</taxon>
        <taxon>Meloidogyne</taxon>
    </lineage>
</organism>
<dbReference type="PANTHER" id="PTHR13405">
    <property type="entry name" value="NUCLEAR PORE COMPLEX PROTEIN NUP133"/>
    <property type="match status" value="1"/>
</dbReference>
<dbReference type="Proteomes" id="UP000580250">
    <property type="component" value="Unassembled WGS sequence"/>
</dbReference>
<dbReference type="OrthoDB" id="103454at2759"/>
<evidence type="ECO:0000256" key="2">
    <source>
        <dbReference type="ARBA" id="ARBA00005569"/>
    </source>
</evidence>
<evidence type="ECO:0000313" key="6">
    <source>
        <dbReference type="EMBL" id="CAD2193779.1"/>
    </source>
</evidence>
<keyword evidence="4" id="KW-0539">Nucleus</keyword>
<dbReference type="InterPro" id="IPR015943">
    <property type="entry name" value="WD40/YVTN_repeat-like_dom_sf"/>
</dbReference>
<dbReference type="Gene3D" id="1.20.58.1380">
    <property type="match status" value="1"/>
</dbReference>
<dbReference type="GO" id="GO:0000972">
    <property type="term" value="P:transcription-dependent tethering of RNA polymerase II gene DNA at nuclear periphery"/>
    <property type="evidence" value="ECO:0007669"/>
    <property type="project" value="TreeGrafter"/>
</dbReference>
<dbReference type="GO" id="GO:0016973">
    <property type="term" value="P:poly(A)+ mRNA export from nucleus"/>
    <property type="evidence" value="ECO:0007669"/>
    <property type="project" value="TreeGrafter"/>
</dbReference>
<sequence length="965" mass="110689">MTDLKLFIDPYEAPYPSTVRELLNDTDKKKANICATVTPLGRCLLICNNHIYVWSFVKSESGIPHATHMELPTTGLKYSVQLVCLFNKSQASKYMSLLAISPEGHLRYWSELGKQPRNEQCLLNNEVAHSIQQINSLENVHRFLLTTTTGSFHIIDLFHGLDQPDRLATRPLDVGGPGGGIGHRMSLLLFGSLTAEKERILKTIFVHGKMSPRLDVVNVLRRCLRFYSIFDQKALDHEVDIADLALIRFNKNCSRSERRHFSIVDAVQHLNGILMLLVGEKKSNEVSARDYLVDRKLFIGFYEEKVDKDAIQRNLRTLQLTEIELPESLSAVGMDKRLQTAQLLSPSTDECCVAFYDSFVLIRHYTAKSRVSFLTLESYATNNTKSPIRQYTGDTLFGSAAIHGSATLVLKDGGVCTVQRLPSHYDLTFWKKHQEILYQLDTQEKFTVTGSEHRLKDAFVEFCAKNIKRSKKLLRDMLNDMQSSGGSDTASASHQQEKHYDGLSELAVDLLLYFLDRQPMAKEDERWGFVSDSLITNEQQKLLRELAETKKFTLLLRQLQIKMSFYKMFVLFLRTYKLTDMIEYPLQSFQMRSGKAVIAELGEKLVSMIATFRWLSEHSQSLPLVNRAMNELAKSYVIRFGLPKSNPYLSPTDYVYSKVSTFHELVSAVVQAGDQAMLDNLHSKAQVIIEVGSLLLTLVEGVQDARHEDFAIHIENDFSTWLNQPDFLTHFTAHLNTALDFLTSSIPASAVTTLDEQTQLPTPHSTIYEQCLQLAHFVLSQQSSAQRNDSEIISRFAMLGNQRDALELAEKYKDFTFLVVYCYNRLDKRQCEKALNRYKKEYENDNFYDFLYTWYQQKGMFNHLLAEPGKKASDFLAKRQELNWIRQVEEGQFTQAKITLKKMANNEKDEHKKLIELSLCKFAAVCEEQENLPEIAELSKQISELHEKQRMKEMNREGSENIEIE</sequence>
<protein>
    <recommendedName>
        <fullName evidence="5">Nucleoporin Nup133/Nup155-like N-terminal domain-containing protein</fullName>
    </recommendedName>
</protein>
<evidence type="ECO:0000256" key="1">
    <source>
        <dbReference type="ARBA" id="ARBA00004123"/>
    </source>
</evidence>
<dbReference type="SUPFAM" id="SSF117289">
    <property type="entry name" value="Nucleoporin domain"/>
    <property type="match status" value="1"/>
</dbReference>
<dbReference type="InterPro" id="IPR037624">
    <property type="entry name" value="Nup133-like"/>
</dbReference>
<comment type="subcellular location">
    <subcellularLocation>
        <location evidence="1">Nucleus</location>
    </subcellularLocation>
</comment>
<accession>A0A6V7X3G1</accession>
<gene>
    <name evidence="6" type="ORF">MENT_LOCUS46748</name>
</gene>
<keyword evidence="3" id="KW-0813">Transport</keyword>
<feature type="domain" description="Nucleoporin Nup133/Nup155-like N-terminal" evidence="5">
    <location>
        <begin position="13"/>
        <end position="155"/>
    </location>
</feature>
<dbReference type="EMBL" id="CAJEWN010001056">
    <property type="protein sequence ID" value="CAD2193779.1"/>
    <property type="molecule type" value="Genomic_DNA"/>
</dbReference>
<dbReference type="AlphaFoldDB" id="A0A6V7X3G1"/>
<evidence type="ECO:0000256" key="4">
    <source>
        <dbReference type="ARBA" id="ARBA00023242"/>
    </source>
</evidence>
<dbReference type="PANTHER" id="PTHR13405:SF11">
    <property type="entry name" value="NUCLEAR PORE COMPLEX PROTEIN NUP133"/>
    <property type="match status" value="1"/>
</dbReference>